<keyword evidence="3" id="KW-1185">Reference proteome</keyword>
<dbReference type="Proteomes" id="UP000271925">
    <property type="component" value="Unassembled WGS sequence"/>
</dbReference>
<gene>
    <name evidence="2" type="ORF">EHT25_03640</name>
</gene>
<feature type="transmembrane region" description="Helical" evidence="1">
    <location>
        <begin position="35"/>
        <end position="57"/>
    </location>
</feature>
<reference evidence="2 3" key="1">
    <citation type="submission" date="2018-11" db="EMBL/GenBank/DDBJ databases">
        <authorList>
            <person name="Zhou Z."/>
            <person name="Wang G."/>
        </authorList>
    </citation>
    <scope>NUCLEOTIDE SEQUENCE [LARGE SCALE GENOMIC DNA]</scope>
    <source>
        <strain evidence="2 3">KCTC52004</strain>
    </source>
</reference>
<name>A0A3P1C0V5_9BACT</name>
<sequence length="61" mass="7063">MIYLLTFLTVSYVVIGSILFYKARQEKGKTAYRVYTYIQSAMFFTAALLFSALLMYLSTQL</sequence>
<keyword evidence="1" id="KW-0812">Transmembrane</keyword>
<accession>A0A3P1C0V5</accession>
<proteinExistence type="predicted"/>
<protein>
    <submittedName>
        <fullName evidence="2">Uncharacterized protein</fullName>
    </submittedName>
</protein>
<feature type="transmembrane region" description="Helical" evidence="1">
    <location>
        <begin position="6"/>
        <end position="23"/>
    </location>
</feature>
<evidence type="ECO:0000313" key="2">
    <source>
        <dbReference type="EMBL" id="RRB06892.1"/>
    </source>
</evidence>
<dbReference type="EMBL" id="RQJO01000007">
    <property type="protein sequence ID" value="RRB06892.1"/>
    <property type="molecule type" value="Genomic_DNA"/>
</dbReference>
<organism evidence="2 3">
    <name type="scientific">Larkinella rosea</name>
    <dbReference type="NCBI Taxonomy" id="2025312"/>
    <lineage>
        <taxon>Bacteria</taxon>
        <taxon>Pseudomonadati</taxon>
        <taxon>Bacteroidota</taxon>
        <taxon>Cytophagia</taxon>
        <taxon>Cytophagales</taxon>
        <taxon>Spirosomataceae</taxon>
        <taxon>Larkinella</taxon>
    </lineage>
</organism>
<keyword evidence="1" id="KW-1133">Transmembrane helix</keyword>
<keyword evidence="1" id="KW-0472">Membrane</keyword>
<comment type="caution">
    <text evidence="2">The sequence shown here is derived from an EMBL/GenBank/DDBJ whole genome shotgun (WGS) entry which is preliminary data.</text>
</comment>
<dbReference type="AlphaFoldDB" id="A0A3P1C0V5"/>
<evidence type="ECO:0000256" key="1">
    <source>
        <dbReference type="SAM" id="Phobius"/>
    </source>
</evidence>
<dbReference type="RefSeq" id="WP_124870802.1">
    <property type="nucleotide sequence ID" value="NZ_RQJO01000007.1"/>
</dbReference>
<evidence type="ECO:0000313" key="3">
    <source>
        <dbReference type="Proteomes" id="UP000271925"/>
    </source>
</evidence>